<protein>
    <submittedName>
        <fullName evidence="2">Uncharacterized protein</fullName>
    </submittedName>
</protein>
<sequence>ASGHSPDRVVADWARAGVSIGRQRPVITSQVRQEVTRLRFSGRKDVIRLSNLAPAPPLIHGFDGYQPAAMREASNRSPYEEPSKYWSAIKKSTPSATSTEASSAVEFRPSATPRPPEAFPKPLKLGFHLNNFSLGHFISSYH</sequence>
<reference evidence="2" key="2">
    <citation type="submission" date="2022-06" db="UniProtKB">
        <authorList>
            <consortium name="EnsemblMetazoa"/>
        </authorList>
    </citation>
    <scope>IDENTIFICATION</scope>
    <source>
        <strain evidence="2">PS312</strain>
    </source>
</reference>
<organism evidence="2 3">
    <name type="scientific">Pristionchus pacificus</name>
    <name type="common">Parasitic nematode worm</name>
    <dbReference type="NCBI Taxonomy" id="54126"/>
    <lineage>
        <taxon>Eukaryota</taxon>
        <taxon>Metazoa</taxon>
        <taxon>Ecdysozoa</taxon>
        <taxon>Nematoda</taxon>
        <taxon>Chromadorea</taxon>
        <taxon>Rhabditida</taxon>
        <taxon>Rhabditina</taxon>
        <taxon>Diplogasteromorpha</taxon>
        <taxon>Diplogasteroidea</taxon>
        <taxon>Neodiplogasteridae</taxon>
        <taxon>Pristionchus</taxon>
    </lineage>
</organism>
<keyword evidence="3" id="KW-1185">Reference proteome</keyword>
<evidence type="ECO:0000256" key="1">
    <source>
        <dbReference type="SAM" id="MobiDB-lite"/>
    </source>
</evidence>
<dbReference type="Proteomes" id="UP000005239">
    <property type="component" value="Unassembled WGS sequence"/>
</dbReference>
<evidence type="ECO:0000313" key="2">
    <source>
        <dbReference type="EnsemblMetazoa" id="PPA43195.1"/>
    </source>
</evidence>
<reference evidence="3" key="1">
    <citation type="journal article" date="2008" name="Nat. Genet.">
        <title>The Pristionchus pacificus genome provides a unique perspective on nematode lifestyle and parasitism.</title>
        <authorList>
            <person name="Dieterich C."/>
            <person name="Clifton S.W."/>
            <person name="Schuster L.N."/>
            <person name="Chinwalla A."/>
            <person name="Delehaunty K."/>
            <person name="Dinkelacker I."/>
            <person name="Fulton L."/>
            <person name="Fulton R."/>
            <person name="Godfrey J."/>
            <person name="Minx P."/>
            <person name="Mitreva M."/>
            <person name="Roeseler W."/>
            <person name="Tian H."/>
            <person name="Witte H."/>
            <person name="Yang S.P."/>
            <person name="Wilson R.K."/>
            <person name="Sommer R.J."/>
        </authorList>
    </citation>
    <scope>NUCLEOTIDE SEQUENCE [LARGE SCALE GENOMIC DNA]</scope>
    <source>
        <strain evidence="3">PS312</strain>
    </source>
</reference>
<feature type="compositionally biased region" description="Low complexity" evidence="1">
    <location>
        <begin position="92"/>
        <end position="104"/>
    </location>
</feature>
<proteinExistence type="predicted"/>
<accession>A0A2A6CD27</accession>
<accession>A0A8R1UXP3</accession>
<dbReference type="AlphaFoldDB" id="A0A2A6CD27"/>
<gene>
    <name evidence="2" type="primary">WBGene00281564</name>
</gene>
<name>A0A2A6CD27_PRIPA</name>
<dbReference type="EnsemblMetazoa" id="PPA43195.1">
    <property type="protein sequence ID" value="PPA43195.1"/>
    <property type="gene ID" value="WBGene00281564"/>
</dbReference>
<evidence type="ECO:0000313" key="3">
    <source>
        <dbReference type="Proteomes" id="UP000005239"/>
    </source>
</evidence>
<feature type="region of interest" description="Disordered" evidence="1">
    <location>
        <begin position="90"/>
        <end position="119"/>
    </location>
</feature>